<dbReference type="EMBL" id="SNYN01000010">
    <property type="protein sequence ID" value="TDQ51571.1"/>
    <property type="molecule type" value="Genomic_DNA"/>
</dbReference>
<organism evidence="3 4">
    <name type="scientific">Actinorugispora endophytica</name>
    <dbReference type="NCBI Taxonomy" id="1605990"/>
    <lineage>
        <taxon>Bacteria</taxon>
        <taxon>Bacillati</taxon>
        <taxon>Actinomycetota</taxon>
        <taxon>Actinomycetes</taxon>
        <taxon>Streptosporangiales</taxon>
        <taxon>Nocardiopsidaceae</taxon>
        <taxon>Actinorugispora</taxon>
    </lineage>
</organism>
<name>A0A4R6UWE2_9ACTN</name>
<keyword evidence="2 3" id="KW-0808">Transferase</keyword>
<dbReference type="PANTHER" id="PTHR30160:SF1">
    <property type="entry name" value="LIPOPOLYSACCHARIDE 1,2-N-ACETYLGLUCOSAMINETRANSFERASE-RELATED"/>
    <property type="match status" value="1"/>
</dbReference>
<dbReference type="OrthoDB" id="9807356at2"/>
<dbReference type="Proteomes" id="UP000295281">
    <property type="component" value="Unassembled WGS sequence"/>
</dbReference>
<keyword evidence="4" id="KW-1185">Reference proteome</keyword>
<evidence type="ECO:0000313" key="3">
    <source>
        <dbReference type="EMBL" id="TDQ51571.1"/>
    </source>
</evidence>
<dbReference type="SUPFAM" id="SSF53756">
    <property type="entry name" value="UDP-Glycosyltransferase/glycogen phosphorylase"/>
    <property type="match status" value="1"/>
</dbReference>
<dbReference type="AlphaFoldDB" id="A0A4R6UWE2"/>
<reference evidence="3 4" key="1">
    <citation type="submission" date="2019-03" db="EMBL/GenBank/DDBJ databases">
        <title>Genomic Encyclopedia of Type Strains, Phase IV (KMG-IV): sequencing the most valuable type-strain genomes for metagenomic binning, comparative biology and taxonomic classification.</title>
        <authorList>
            <person name="Goeker M."/>
        </authorList>
    </citation>
    <scope>NUCLEOTIDE SEQUENCE [LARGE SCALE GENOMIC DNA]</scope>
    <source>
        <strain evidence="3 4">DSM 46770</strain>
    </source>
</reference>
<proteinExistence type="predicted"/>
<dbReference type="RefSeq" id="WP_133741993.1">
    <property type="nucleotide sequence ID" value="NZ_SNYN01000010.1"/>
</dbReference>
<gene>
    <name evidence="3" type="ORF">EV190_11059</name>
</gene>
<evidence type="ECO:0000313" key="4">
    <source>
        <dbReference type="Proteomes" id="UP000295281"/>
    </source>
</evidence>
<dbReference type="InterPro" id="IPR002201">
    <property type="entry name" value="Glyco_trans_9"/>
</dbReference>
<keyword evidence="1" id="KW-0328">Glycosyltransferase</keyword>
<dbReference type="PANTHER" id="PTHR30160">
    <property type="entry name" value="TETRAACYLDISACCHARIDE 4'-KINASE-RELATED"/>
    <property type="match status" value="1"/>
</dbReference>
<dbReference type="CDD" id="cd03789">
    <property type="entry name" value="GT9_LPS_heptosyltransferase"/>
    <property type="match status" value="1"/>
</dbReference>
<dbReference type="Gene3D" id="3.40.50.2000">
    <property type="entry name" value="Glycogen Phosphorylase B"/>
    <property type="match status" value="1"/>
</dbReference>
<dbReference type="GO" id="GO:0005829">
    <property type="term" value="C:cytosol"/>
    <property type="evidence" value="ECO:0007669"/>
    <property type="project" value="TreeGrafter"/>
</dbReference>
<dbReference type="GO" id="GO:0008713">
    <property type="term" value="F:ADP-heptose-lipopolysaccharide heptosyltransferase activity"/>
    <property type="evidence" value="ECO:0007669"/>
    <property type="project" value="TreeGrafter"/>
</dbReference>
<evidence type="ECO:0000256" key="2">
    <source>
        <dbReference type="ARBA" id="ARBA00022679"/>
    </source>
</evidence>
<evidence type="ECO:0000256" key="1">
    <source>
        <dbReference type="ARBA" id="ARBA00022676"/>
    </source>
</evidence>
<accession>A0A4R6UWE2</accession>
<dbReference type="GO" id="GO:0009244">
    <property type="term" value="P:lipopolysaccharide core region biosynthetic process"/>
    <property type="evidence" value="ECO:0007669"/>
    <property type="project" value="TreeGrafter"/>
</dbReference>
<comment type="caution">
    <text evidence="3">The sequence shown here is derived from an EMBL/GenBank/DDBJ whole genome shotgun (WGS) entry which is preliminary data.</text>
</comment>
<sequence length="346" mass="37055">MAEQRGVQRESTGSGRVVPSQRRPVLVALRALGLGDFATGVPALRALERAFPRYRRVLAGPESYRDLLVLAGLDWETLVVEGPDSLPWGKRRPPEIAVNLHGRGPLSVGALAGLDPGRLWSYRHHTYAGPGRPRWPGGLHDVNVWCGLLERFGIPTRPGDLRWPAPDTSAVPSGTAVVHPGASSGSRRWPELRFAEVARGLRGRGLRVVVTGSANERRLAERVARVAGLEPRSVLAGGTTPHRLAELVAGARLLVCGDTGVAHLATAYGTPSVLLFGPSSPAVWGPLIDIERHLCLWAGTTGDPHADRLDPGLASITVRDTLAACDDLLEGRPSVPVRAPGELIRW</sequence>
<dbReference type="InterPro" id="IPR051199">
    <property type="entry name" value="LPS_LOS_Heptosyltrfase"/>
</dbReference>
<dbReference type="Pfam" id="PF01075">
    <property type="entry name" value="Glyco_transf_9"/>
    <property type="match status" value="1"/>
</dbReference>
<protein>
    <submittedName>
        <fullName evidence="3">ADP-heptose:LPS heptosyltransferase</fullName>
    </submittedName>
</protein>